<evidence type="ECO:0000256" key="1">
    <source>
        <dbReference type="SAM" id="MobiDB-lite"/>
    </source>
</evidence>
<evidence type="ECO:0000313" key="4">
    <source>
        <dbReference type="Proteomes" id="UP000002516"/>
    </source>
</evidence>
<dbReference type="KEGG" id="xft:PD_1129"/>
<feature type="region of interest" description="Disordered" evidence="1">
    <location>
        <begin position="108"/>
        <end position="143"/>
    </location>
</feature>
<dbReference type="HOGENOM" id="CLU_990290_0_0_6"/>
<keyword evidence="2" id="KW-1133">Transmembrane helix</keyword>
<feature type="transmembrane region" description="Helical" evidence="2">
    <location>
        <begin position="183"/>
        <end position="203"/>
    </location>
</feature>
<gene>
    <name evidence="3" type="ordered locus">PD_1129</name>
</gene>
<evidence type="ECO:0000256" key="2">
    <source>
        <dbReference type="SAM" id="Phobius"/>
    </source>
</evidence>
<accession>Q87CE6</accession>
<keyword evidence="4" id="KW-1185">Reference proteome</keyword>
<dbReference type="AlphaFoldDB" id="Q87CE6"/>
<keyword evidence="2" id="KW-0472">Membrane</keyword>
<sequence>MTGIGYSSYSDPRLQPHKKDSGNFIQHALNTCKRLHTCNMAECAKNIIVRRHPECLNFWWGIYKNFPHLAIKLLQRQYRLLHLKLHAFTTLMFIRNSLIAQIKDKISQSSHRNNHTQQRNQPRQSTHNITNRNRSSKDTGKNKQLAEPAIKPDMPFVQANVIRQIKLSFIFSACFWRCCVHEFLTVFLPVVAGVWALGGAALVRVRERLTFSQNPVHPKSASQSWLAPWGLMVVGTSIINAPRGWPPRFQRPHSKAERAKPHQKEWIEQRCTADVMQEEYA</sequence>
<dbReference type="EMBL" id="AE009442">
    <property type="protein sequence ID" value="AAO28984.1"/>
    <property type="molecule type" value="Genomic_DNA"/>
</dbReference>
<proteinExistence type="predicted"/>
<protein>
    <submittedName>
        <fullName evidence="3">Uncharacterized protein</fullName>
    </submittedName>
</protein>
<organism evidence="3 4">
    <name type="scientific">Xylella fastidiosa (strain Temecula1 / ATCC 700964)</name>
    <dbReference type="NCBI Taxonomy" id="183190"/>
    <lineage>
        <taxon>Bacteria</taxon>
        <taxon>Pseudomonadati</taxon>
        <taxon>Pseudomonadota</taxon>
        <taxon>Gammaproteobacteria</taxon>
        <taxon>Lysobacterales</taxon>
        <taxon>Lysobacteraceae</taxon>
        <taxon>Xylella</taxon>
    </lineage>
</organism>
<evidence type="ECO:0000313" key="3">
    <source>
        <dbReference type="EMBL" id="AAO28984.1"/>
    </source>
</evidence>
<name>Q87CE6_XYLFT</name>
<reference evidence="3 4" key="1">
    <citation type="journal article" date="2003" name="J. Bacteriol.">
        <title>Comparative analyses of the complete genome sequences of Pierce's disease and citrus variegated chlorosis strains of Xylella fastidiosa.</title>
        <authorList>
            <person name="Van Sluys M.A."/>
            <person name="de Oliveira M.C."/>
            <person name="Monteiro-Vitorello C.B."/>
            <person name="Miyaki C.Y."/>
            <person name="Furlan L.R."/>
            <person name="Camargo L.E."/>
            <person name="da Silva A.C."/>
            <person name="Moon D.H."/>
            <person name="Takita M.A."/>
            <person name="Lemos E.G."/>
            <person name="Machado M.A."/>
            <person name="Ferro M.I."/>
            <person name="da Silva F.R."/>
            <person name="Goldman M.H."/>
            <person name="Goldman G.H."/>
            <person name="Lemos M.V."/>
            <person name="El-Dorry H."/>
            <person name="Tsai S.M."/>
            <person name="Carrer H."/>
            <person name="Carraro D.M."/>
            <person name="de Oliveira R.C."/>
            <person name="Nunes L.R."/>
            <person name="Siqueira W.J."/>
            <person name="Coutinho L.L."/>
            <person name="Kimura E.T."/>
            <person name="Ferro E.S."/>
            <person name="Harakava R."/>
            <person name="Kuramae E.E."/>
            <person name="Marino C.L."/>
            <person name="Giglioti E."/>
            <person name="Abreu I.L."/>
            <person name="Alves L.M."/>
            <person name="do Amaral A.M."/>
            <person name="Baia G.S."/>
            <person name="Blanco S.R."/>
            <person name="Brito M.S."/>
            <person name="Cannavan F.S."/>
            <person name="Celestino A.V."/>
            <person name="da Cunha A.F."/>
            <person name="Fenille R.C."/>
            <person name="Ferro J.A."/>
            <person name="Formighieri E.F."/>
            <person name="Kishi L.T."/>
            <person name="Leoni S.G."/>
            <person name="Oliveira A.R."/>
            <person name="Rosa V.E.Jr."/>
            <person name="Sassaki F.T."/>
            <person name="Sena J.A."/>
            <person name="de Souza A.A."/>
            <person name="Truffi D."/>
            <person name="Tsukumo F."/>
            <person name="Yanai G.M."/>
            <person name="Zaros L.G."/>
            <person name="Civerolo E.L."/>
            <person name="Simpson A.J."/>
            <person name="Almeida N.F.Jr."/>
            <person name="Setubal J.C."/>
            <person name="Kitajima J.P."/>
        </authorList>
    </citation>
    <scope>NUCLEOTIDE SEQUENCE [LARGE SCALE GENOMIC DNA]</scope>
    <source>
        <strain evidence="4">Temecula1 / ATCC 700964</strain>
    </source>
</reference>
<feature type="compositionally biased region" description="Polar residues" evidence="1">
    <location>
        <begin position="108"/>
        <end position="133"/>
    </location>
</feature>
<dbReference type="Proteomes" id="UP000002516">
    <property type="component" value="Chromosome"/>
</dbReference>
<keyword evidence="2" id="KW-0812">Transmembrane</keyword>